<dbReference type="RefSeq" id="WP_256601076.1">
    <property type="nucleotide sequence ID" value="NZ_JANIBJ010000006.1"/>
</dbReference>
<reference evidence="7 8" key="1">
    <citation type="submission" date="2022-07" db="EMBL/GenBank/DDBJ databases">
        <title>Methylomonas rivi sp. nov., Methylomonas rosea sp. nov., Methylomonas aureus sp. nov. and Methylomonas subterranea sp. nov., four novel methanotrophs isolated from a freshwater creek and the deep terrestrial subsurface.</title>
        <authorList>
            <person name="Abin C."/>
            <person name="Sankaranarayanan K."/>
            <person name="Garner C."/>
            <person name="Sindelar R."/>
            <person name="Kotary K."/>
            <person name="Garner R."/>
            <person name="Barclay S."/>
            <person name="Lawson P."/>
            <person name="Krumholz L."/>
        </authorList>
    </citation>
    <scope>NUCLEOTIDE SEQUENCE [LARGE SCALE GENOMIC DNA]</scope>
    <source>
        <strain evidence="7 8">SURF-2</strain>
    </source>
</reference>
<keyword evidence="3 5" id="KW-1133">Transmembrane helix</keyword>
<comment type="subcellular location">
    <subcellularLocation>
        <location evidence="1">Endomembrane system</location>
        <topology evidence="1">Multi-pass membrane protein</topology>
    </subcellularLocation>
</comment>
<dbReference type="PANTHER" id="PTHR39535">
    <property type="entry name" value="SPORULATION-DELAYING PROTEIN SDPB"/>
    <property type="match status" value="1"/>
</dbReference>
<organism evidence="7 8">
    <name type="scientific">Methylomonas subterranea</name>
    <dbReference type="NCBI Taxonomy" id="2952225"/>
    <lineage>
        <taxon>Bacteria</taxon>
        <taxon>Pseudomonadati</taxon>
        <taxon>Pseudomonadota</taxon>
        <taxon>Gammaproteobacteria</taxon>
        <taxon>Methylococcales</taxon>
        <taxon>Methylococcaceae</taxon>
        <taxon>Methylomonas</taxon>
    </lineage>
</organism>
<protein>
    <submittedName>
        <fullName evidence="7">DCC1-like thiol-disulfide oxidoreductase family protein</fullName>
    </submittedName>
</protein>
<sequence>MSNALASKIYTLFQQQAPATGIGLFRLLFGLITLQEILFLIYFNHLIFDPIPYMDVEFPMITFFLWLWAAVAFCLVIGYRCQASSLANYVFWLVFVNFTPMQRDFDGGFDLFMIGANFFLIFMPMDKAFAIDGLRKKLATPFTHYSEYPEVQVSRLAYYLPVLICLGFLYFDSAIHKMFAEHWRNGLGAWLPSSMPYYISALDMSWLLNMEPLQKLIGYTIIVFQFSFIPLFHFRLLRPLYFLTGLSLHLGIALSFNIYPFGMGMLIFYVLMVPFAWYRRVGSWLRRPQPVLTVFFDQYCPLCNRTVLILNHFDILHAVDFKPAQTYARAYPALDSLSDETLLTDLYALDGENRLYAGVDTYAQILVAMGYTAVIGWIIRIPGIHAWAKSRYRRIADNRARLSCDANCIREPGATVATTLYERIFADGQAMQQRRNARKLGKVLLIIVLLQLNSSIHYGLLYRLKVDTRQTPLASVMADMSNAVLMFSHTFLGITPHALYLHDHFEGYDHVLAITYLDANGVERWLPFVNEQGRLLAPNWGRVHSMWANIAVTPNIDEFRLKKFIMKITAFWGKKLHLDFEETRFIVKMKKTRAPFVWERDLRNKNLAGEWRAIGSAQWAGKEFKVNLPNDIDML</sequence>
<dbReference type="Pfam" id="PF04134">
    <property type="entry name" value="DCC1-like"/>
    <property type="match status" value="1"/>
</dbReference>
<feature type="transmembrane region" description="Helical" evidence="5">
    <location>
        <begin position="58"/>
        <end position="79"/>
    </location>
</feature>
<feature type="transmembrane region" description="Helical" evidence="5">
    <location>
        <begin position="216"/>
        <end position="236"/>
    </location>
</feature>
<evidence type="ECO:0000256" key="2">
    <source>
        <dbReference type="ARBA" id="ARBA00022692"/>
    </source>
</evidence>
<dbReference type="EMBL" id="JANIBJ010000006">
    <property type="protein sequence ID" value="MCQ8103383.1"/>
    <property type="molecule type" value="Genomic_DNA"/>
</dbReference>
<keyword evidence="4 5" id="KW-0472">Membrane</keyword>
<keyword evidence="8" id="KW-1185">Reference proteome</keyword>
<evidence type="ECO:0000259" key="6">
    <source>
        <dbReference type="SMART" id="SM00752"/>
    </source>
</evidence>
<name>A0ABT1TDM5_9GAMM</name>
<dbReference type="SMART" id="SM00752">
    <property type="entry name" value="HTTM"/>
    <property type="match status" value="1"/>
</dbReference>
<feature type="transmembrane region" description="Helical" evidence="5">
    <location>
        <begin position="21"/>
        <end position="43"/>
    </location>
</feature>
<keyword evidence="2 5" id="KW-0812">Transmembrane</keyword>
<dbReference type="PANTHER" id="PTHR39535:SF2">
    <property type="entry name" value="HTTM DOMAIN-CONTAINING PROTEIN"/>
    <property type="match status" value="1"/>
</dbReference>
<feature type="transmembrane region" description="Helical" evidence="5">
    <location>
        <begin position="156"/>
        <end position="175"/>
    </location>
</feature>
<dbReference type="InterPro" id="IPR052964">
    <property type="entry name" value="Sporulation_signal_mat"/>
</dbReference>
<feature type="domain" description="HTTM-like" evidence="6">
    <location>
        <begin position="14"/>
        <end position="277"/>
    </location>
</feature>
<evidence type="ECO:0000256" key="5">
    <source>
        <dbReference type="SAM" id="Phobius"/>
    </source>
</evidence>
<evidence type="ECO:0000256" key="3">
    <source>
        <dbReference type="ARBA" id="ARBA00022989"/>
    </source>
</evidence>
<feature type="transmembrane region" description="Helical" evidence="5">
    <location>
        <begin position="86"/>
        <end position="102"/>
    </location>
</feature>
<dbReference type="InterPro" id="IPR011020">
    <property type="entry name" value="HTTM-like"/>
</dbReference>
<gene>
    <name evidence="7" type="ORF">NP590_04625</name>
</gene>
<proteinExistence type="predicted"/>
<evidence type="ECO:0000256" key="4">
    <source>
        <dbReference type="ARBA" id="ARBA00023136"/>
    </source>
</evidence>
<feature type="transmembrane region" description="Helical" evidence="5">
    <location>
        <begin position="440"/>
        <end position="460"/>
    </location>
</feature>
<evidence type="ECO:0000313" key="7">
    <source>
        <dbReference type="EMBL" id="MCQ8103383.1"/>
    </source>
</evidence>
<feature type="transmembrane region" description="Helical" evidence="5">
    <location>
        <begin position="256"/>
        <end position="278"/>
    </location>
</feature>
<dbReference type="Proteomes" id="UP001524499">
    <property type="component" value="Unassembled WGS sequence"/>
</dbReference>
<evidence type="ECO:0000256" key="1">
    <source>
        <dbReference type="ARBA" id="ARBA00004127"/>
    </source>
</evidence>
<comment type="caution">
    <text evidence="7">The sequence shown here is derived from an EMBL/GenBank/DDBJ whole genome shotgun (WGS) entry which is preliminary data.</text>
</comment>
<feature type="transmembrane region" description="Helical" evidence="5">
    <location>
        <begin position="108"/>
        <end position="125"/>
    </location>
</feature>
<accession>A0ABT1TDM5</accession>
<dbReference type="InterPro" id="IPR007263">
    <property type="entry name" value="DCC1-like"/>
</dbReference>
<evidence type="ECO:0000313" key="8">
    <source>
        <dbReference type="Proteomes" id="UP001524499"/>
    </source>
</evidence>